<name>A0A9Q1E653_SYNKA</name>
<dbReference type="SMART" id="SM00408">
    <property type="entry name" value="IGc2"/>
    <property type="match status" value="1"/>
</dbReference>
<dbReference type="InterPro" id="IPR013783">
    <property type="entry name" value="Ig-like_fold"/>
</dbReference>
<dbReference type="Gene3D" id="2.60.40.10">
    <property type="entry name" value="Immunoglobulins"/>
    <property type="match status" value="3"/>
</dbReference>
<dbReference type="SUPFAM" id="SSF48726">
    <property type="entry name" value="Immunoglobulin"/>
    <property type="match status" value="3"/>
</dbReference>
<dbReference type="OrthoDB" id="10039395at2759"/>
<dbReference type="AlphaFoldDB" id="A0A9Q1E653"/>
<organism evidence="2 3">
    <name type="scientific">Synaphobranchus kaupii</name>
    <name type="common">Kaup's arrowtooth eel</name>
    <dbReference type="NCBI Taxonomy" id="118154"/>
    <lineage>
        <taxon>Eukaryota</taxon>
        <taxon>Metazoa</taxon>
        <taxon>Chordata</taxon>
        <taxon>Craniata</taxon>
        <taxon>Vertebrata</taxon>
        <taxon>Euteleostomi</taxon>
        <taxon>Actinopterygii</taxon>
        <taxon>Neopterygii</taxon>
        <taxon>Teleostei</taxon>
        <taxon>Anguilliformes</taxon>
        <taxon>Synaphobranchidae</taxon>
        <taxon>Synaphobranchus</taxon>
    </lineage>
</organism>
<reference evidence="2" key="1">
    <citation type="journal article" date="2023" name="Science">
        <title>Genome structures resolve the early diversification of teleost fishes.</title>
        <authorList>
            <person name="Parey E."/>
            <person name="Louis A."/>
            <person name="Montfort J."/>
            <person name="Bouchez O."/>
            <person name="Roques C."/>
            <person name="Iampietro C."/>
            <person name="Lluch J."/>
            <person name="Castinel A."/>
            <person name="Donnadieu C."/>
            <person name="Desvignes T."/>
            <person name="Floi Bucao C."/>
            <person name="Jouanno E."/>
            <person name="Wen M."/>
            <person name="Mejri S."/>
            <person name="Dirks R."/>
            <person name="Jansen H."/>
            <person name="Henkel C."/>
            <person name="Chen W.J."/>
            <person name="Zahm M."/>
            <person name="Cabau C."/>
            <person name="Klopp C."/>
            <person name="Thompson A.W."/>
            <person name="Robinson-Rechavi M."/>
            <person name="Braasch I."/>
            <person name="Lecointre G."/>
            <person name="Bobe J."/>
            <person name="Postlethwait J.H."/>
            <person name="Berthelot C."/>
            <person name="Roest Crollius H."/>
            <person name="Guiguen Y."/>
        </authorList>
    </citation>
    <scope>NUCLEOTIDE SEQUENCE</scope>
    <source>
        <strain evidence="2">WJC10195</strain>
    </source>
</reference>
<feature type="domain" description="Ig-like" evidence="1">
    <location>
        <begin position="212"/>
        <end position="298"/>
    </location>
</feature>
<evidence type="ECO:0000313" key="2">
    <source>
        <dbReference type="EMBL" id="KAJ8332967.1"/>
    </source>
</evidence>
<evidence type="ECO:0000259" key="1">
    <source>
        <dbReference type="PROSITE" id="PS50835"/>
    </source>
</evidence>
<feature type="domain" description="Ig-like" evidence="1">
    <location>
        <begin position="122"/>
        <end position="205"/>
    </location>
</feature>
<dbReference type="PROSITE" id="PS50835">
    <property type="entry name" value="IG_LIKE"/>
    <property type="match status" value="3"/>
</dbReference>
<sequence length="314" mass="33994">MTGTEKFILIGCLLQDSPPKPKLTPEKVEVMEGTSVSLSCSAAAPCPKLPPNLTWTPKLSDSVDQLQENEDQTKSVSSVLTFTASHLHHGQKITCKALYKLQQGDIQKTSDTSLTLRVLYPPKYTSVSVSPSDSVLEGSSVTLTCSSDANPPVQHYTWYKVNGTEMNPVGTGQNLAFNVTESSGSEQYYCEAQNEHGRENSTTVQLDIKYMPQISGSGSCSRTAAEISCSCESRGNPSPSMEWHVSGLRVTNSTDRLISEEQLGTIGVRSSLTMRHSQEDTPTLFCLSTNTLGSSSLLFPSPQHSGKRAHVSLL</sequence>
<evidence type="ECO:0000313" key="3">
    <source>
        <dbReference type="Proteomes" id="UP001152622"/>
    </source>
</evidence>
<dbReference type="InterPro" id="IPR003598">
    <property type="entry name" value="Ig_sub2"/>
</dbReference>
<gene>
    <name evidence="2" type="ORF">SKAU_G00418630</name>
</gene>
<dbReference type="PANTHER" id="PTHR46484">
    <property type="entry name" value="SI:CH211-171H4.5-RELATED"/>
    <property type="match status" value="1"/>
</dbReference>
<dbReference type="PIRSF" id="PIRSF000615">
    <property type="entry name" value="TyrPK_CSF1-R"/>
    <property type="match status" value="1"/>
</dbReference>
<dbReference type="InterPro" id="IPR003599">
    <property type="entry name" value="Ig_sub"/>
</dbReference>
<dbReference type="InterPro" id="IPR007110">
    <property type="entry name" value="Ig-like_dom"/>
</dbReference>
<dbReference type="Proteomes" id="UP001152622">
    <property type="component" value="Chromosome 24"/>
</dbReference>
<feature type="domain" description="Ig-like" evidence="1">
    <location>
        <begin position="19"/>
        <end position="115"/>
    </location>
</feature>
<proteinExistence type="predicted"/>
<protein>
    <recommendedName>
        <fullName evidence="1">Ig-like domain-containing protein</fullName>
    </recommendedName>
</protein>
<accession>A0A9Q1E653</accession>
<dbReference type="EMBL" id="JAINUF010000024">
    <property type="protein sequence ID" value="KAJ8332967.1"/>
    <property type="molecule type" value="Genomic_DNA"/>
</dbReference>
<comment type="caution">
    <text evidence="2">The sequence shown here is derived from an EMBL/GenBank/DDBJ whole genome shotgun (WGS) entry which is preliminary data.</text>
</comment>
<dbReference type="SMART" id="SM00409">
    <property type="entry name" value="IG"/>
    <property type="match status" value="2"/>
</dbReference>
<dbReference type="InterPro" id="IPR036179">
    <property type="entry name" value="Ig-like_dom_sf"/>
</dbReference>
<keyword evidence="3" id="KW-1185">Reference proteome</keyword>
<dbReference type="PANTHER" id="PTHR46484:SF8">
    <property type="entry name" value="B-CELL RECEPTOR CD22-LIKE-RELATED"/>
    <property type="match status" value="1"/>
</dbReference>
<dbReference type="Pfam" id="PF13895">
    <property type="entry name" value="Ig_2"/>
    <property type="match status" value="2"/>
</dbReference>